<reference evidence="7 8" key="1">
    <citation type="submission" date="2018-01" db="EMBL/GenBank/DDBJ databases">
        <title>Complete and assembled Genome of Pantoea calida DSM22759T.</title>
        <authorList>
            <person name="Stevens M.J.A."/>
            <person name="Zurfluh K."/>
            <person name="Stephan R."/>
        </authorList>
    </citation>
    <scope>NUCLEOTIDE SEQUENCE [LARGE SCALE GENOMIC DNA]</scope>
    <source>
        <strain evidence="7 8">DSM 22759</strain>
    </source>
</reference>
<dbReference type="InterPro" id="IPR050416">
    <property type="entry name" value="FAD-linked_Oxidoreductase"/>
</dbReference>
<comment type="cofactor">
    <cofactor evidence="1">
        <name>FAD</name>
        <dbReference type="ChEBI" id="CHEBI:57692"/>
    </cofactor>
</comment>
<gene>
    <name evidence="7" type="ORF">C2E16_12995</name>
</gene>
<dbReference type="RefSeq" id="WP_084970438.1">
    <property type="nucleotide sequence ID" value="NZ_CAXOMJ010000026.1"/>
</dbReference>
<dbReference type="PROSITE" id="PS51387">
    <property type="entry name" value="FAD_PCMH"/>
    <property type="match status" value="1"/>
</dbReference>
<dbReference type="Gene3D" id="3.30.465.10">
    <property type="match status" value="1"/>
</dbReference>
<dbReference type="InterPro" id="IPR006094">
    <property type="entry name" value="Oxid_FAD_bind_N"/>
</dbReference>
<proteinExistence type="inferred from homology"/>
<dbReference type="Pfam" id="PF01565">
    <property type="entry name" value="FAD_binding_4"/>
    <property type="match status" value="1"/>
</dbReference>
<evidence type="ECO:0000256" key="2">
    <source>
        <dbReference type="ARBA" id="ARBA00005466"/>
    </source>
</evidence>
<keyword evidence="4" id="KW-0274">FAD</keyword>
<keyword evidence="8" id="KW-1185">Reference proteome</keyword>
<feature type="domain" description="FAD-binding PCMH-type" evidence="6">
    <location>
        <begin position="36"/>
        <end position="205"/>
    </location>
</feature>
<dbReference type="InterPro" id="IPR016169">
    <property type="entry name" value="FAD-bd_PCMH_sub2"/>
</dbReference>
<dbReference type="InterPro" id="IPR016166">
    <property type="entry name" value="FAD-bd_PCMH"/>
</dbReference>
<dbReference type="InterPro" id="IPR016167">
    <property type="entry name" value="FAD-bd_PCMH_sub1"/>
</dbReference>
<organism evidence="7 8">
    <name type="scientific">Mixta calida</name>
    <dbReference type="NCBI Taxonomy" id="665913"/>
    <lineage>
        <taxon>Bacteria</taxon>
        <taxon>Pseudomonadati</taxon>
        <taxon>Pseudomonadota</taxon>
        <taxon>Gammaproteobacteria</taxon>
        <taxon>Enterobacterales</taxon>
        <taxon>Erwiniaceae</taxon>
        <taxon>Mixta</taxon>
    </lineage>
</organism>
<dbReference type="InterPro" id="IPR036318">
    <property type="entry name" value="FAD-bd_PCMH-like_sf"/>
</dbReference>
<accession>A0ABM6S2T1</accession>
<dbReference type="PANTHER" id="PTHR42973:SF39">
    <property type="entry name" value="FAD-BINDING PCMH-TYPE DOMAIN-CONTAINING PROTEIN"/>
    <property type="match status" value="1"/>
</dbReference>
<protein>
    <submittedName>
        <fullName evidence="7">FAD-binding oxidoreductase</fullName>
    </submittedName>
</protein>
<name>A0ABM6S2T1_9GAMM</name>
<dbReference type="SUPFAM" id="SSF56176">
    <property type="entry name" value="FAD-binding/transporter-associated domain-like"/>
    <property type="match status" value="1"/>
</dbReference>
<dbReference type="Gene3D" id="3.30.43.10">
    <property type="entry name" value="Uridine Diphospho-n-acetylenolpyruvylglucosamine Reductase, domain 2"/>
    <property type="match status" value="1"/>
</dbReference>
<evidence type="ECO:0000313" key="8">
    <source>
        <dbReference type="Proteomes" id="UP000237673"/>
    </source>
</evidence>
<dbReference type="EMBL" id="CP026378">
    <property type="protein sequence ID" value="AUY25737.1"/>
    <property type="molecule type" value="Genomic_DNA"/>
</dbReference>
<dbReference type="PANTHER" id="PTHR42973">
    <property type="entry name" value="BINDING OXIDOREDUCTASE, PUTATIVE (AFU_ORTHOLOGUE AFUA_1G17690)-RELATED"/>
    <property type="match status" value="1"/>
</dbReference>
<evidence type="ECO:0000259" key="6">
    <source>
        <dbReference type="PROSITE" id="PS51387"/>
    </source>
</evidence>
<evidence type="ECO:0000256" key="5">
    <source>
        <dbReference type="ARBA" id="ARBA00023002"/>
    </source>
</evidence>
<evidence type="ECO:0000256" key="4">
    <source>
        <dbReference type="ARBA" id="ARBA00022827"/>
    </source>
</evidence>
<keyword evidence="3" id="KW-0285">Flavoprotein</keyword>
<dbReference type="Gene3D" id="3.40.462.20">
    <property type="match status" value="1"/>
</dbReference>
<dbReference type="GeneID" id="84632023"/>
<evidence type="ECO:0000313" key="7">
    <source>
        <dbReference type="EMBL" id="AUY25737.1"/>
    </source>
</evidence>
<sequence>MSQKLIHDLRKHITGEIWTDSEAGKSLQEGLWNGAAEVKAAVSVRCLSADDVQHAVRVAAEYAVPVSTLGGGHDWFRRAIAPEGMTLDLRSLRQTTLSTDRTTLTVQGGAIVKDAIDALPEGCALVTGVSTQVGLAGLALGGGYGKLNARFGLVTDNLKSARVVLADGSCVTVSQQENPDLFWALRGAGKNFAVLTSAEFYLHRLTPVLAATVFIELRNARAGLKNLQAILDEADDRLSVFSSFTTLPGKGFGLILSPLWTGDAPTGEKYLRRLSSVDGASVVKKGWVDYRLTYDDASDRSAWPKGRGYQMDAFNLDRLTDAVTDAIIECCHQTPSARNCIMLHDFHGKAARIEAGATAFPHRRNHFNMQVVASWQQSDEALKGREWLSDIRKIMTPLSSRDAYPAILGPESHERARAFYGDATEKLMLLKNRFDKNNLFCADYGLFATTISAR</sequence>
<evidence type="ECO:0000256" key="1">
    <source>
        <dbReference type="ARBA" id="ARBA00001974"/>
    </source>
</evidence>
<evidence type="ECO:0000256" key="3">
    <source>
        <dbReference type="ARBA" id="ARBA00022630"/>
    </source>
</evidence>
<keyword evidence="5" id="KW-0560">Oxidoreductase</keyword>
<dbReference type="Proteomes" id="UP000237673">
    <property type="component" value="Chromosome"/>
</dbReference>
<comment type="similarity">
    <text evidence="2">Belongs to the oxygen-dependent FAD-linked oxidoreductase family.</text>
</comment>